<dbReference type="EMBL" id="FM252032">
    <property type="protein sequence ID" value="CAZ56271.1"/>
    <property type="molecule type" value="Genomic_DNA"/>
</dbReference>
<keyword evidence="2" id="KW-1185">Reference proteome</keyword>
<dbReference type="PATRIC" id="fig|568814.3.peg.1452"/>
<accession>A0A0H3MWA4</accession>
<sequence length="87" mass="10167">MAEALLSESASLELVRGALVLAREMAKDEIERLNKKPLRQGEVMELYGFDHKYMKYLKSCGLRSRRQGKSIYYDVRDVEEILEKLKE</sequence>
<dbReference type="RefSeq" id="WP_012027454.1">
    <property type="nucleotide sequence ID" value="NC_012926.1"/>
</dbReference>
<protein>
    <recommendedName>
        <fullName evidence="3">Pathogenicity island protein</fullName>
    </recommendedName>
</protein>
<organism evidence="1 2">
    <name type="scientific">Streptococcus suis (strain BM407)</name>
    <dbReference type="NCBI Taxonomy" id="568814"/>
    <lineage>
        <taxon>Bacteria</taxon>
        <taxon>Bacillati</taxon>
        <taxon>Bacillota</taxon>
        <taxon>Bacilli</taxon>
        <taxon>Lactobacillales</taxon>
        <taxon>Streptococcaceae</taxon>
        <taxon>Streptococcus</taxon>
    </lineage>
</organism>
<gene>
    <name evidence="1" type="ordered locus">SSUBM407_1414</name>
</gene>
<evidence type="ECO:0000313" key="2">
    <source>
        <dbReference type="Proteomes" id="UP000009077"/>
    </source>
</evidence>
<name>A0A0H3MWA4_STRS4</name>
<dbReference type="AlphaFoldDB" id="A0A0H3MWA4"/>
<dbReference type="KEGG" id="ssb:SSUBM407_1414"/>
<evidence type="ECO:0008006" key="3">
    <source>
        <dbReference type="Google" id="ProtNLM"/>
    </source>
</evidence>
<proteinExistence type="predicted"/>
<dbReference type="Proteomes" id="UP000009077">
    <property type="component" value="Chromosome"/>
</dbReference>
<dbReference type="HOGENOM" id="CLU_189243_0_0_9"/>
<reference evidence="1 2" key="1">
    <citation type="journal article" date="2009" name="PLoS ONE">
        <title>Rapid evolution of virulence and drug resistance in the emerging zoonotic pathogen Streptococcus suis.</title>
        <authorList>
            <person name="Holden M.T.G."/>
            <person name="Hauser H."/>
            <person name="Sanders M."/>
            <person name="Ngo T.H."/>
            <person name="Cherevach I."/>
            <person name="Cronin A."/>
            <person name="Goodhead I."/>
            <person name="Mungall K."/>
            <person name="Quail M.A."/>
            <person name="Price C."/>
            <person name="Rabbinowitsch E."/>
            <person name="Sharp S."/>
            <person name="Croucher N.J."/>
            <person name="Chieu T.B."/>
            <person name="Mai N.T.H."/>
            <person name="Diep T.S."/>
            <person name="Chinh N.T."/>
            <person name="Kehoe M."/>
            <person name="Leigh J.A."/>
            <person name="Ward P.N."/>
            <person name="Dowson C.G."/>
            <person name="Whatmore A.M."/>
            <person name="Chanter N."/>
            <person name="Iversen P."/>
            <person name="Gottschalk M."/>
            <person name="Slater J.D."/>
            <person name="Smith H.E."/>
            <person name="Spratt B.G."/>
            <person name="Xu J."/>
            <person name="Ye C."/>
            <person name="Bentley S."/>
            <person name="Barrell B.G."/>
            <person name="Schultsz C."/>
            <person name="Maskell D.J."/>
            <person name="Parkhill J."/>
        </authorList>
    </citation>
    <scope>NUCLEOTIDE SEQUENCE [LARGE SCALE GENOMIC DNA]</scope>
    <source>
        <strain evidence="1 2">BM407</strain>
    </source>
</reference>
<evidence type="ECO:0000313" key="1">
    <source>
        <dbReference type="EMBL" id="CAZ56271.1"/>
    </source>
</evidence>
<dbReference type="GeneID" id="8155232"/>
<dbReference type="SMR" id="A0A0H3MWA4"/>